<keyword evidence="5" id="KW-1185">Reference proteome</keyword>
<evidence type="ECO:0000256" key="3">
    <source>
        <dbReference type="SAM" id="MobiDB-lite"/>
    </source>
</evidence>
<proteinExistence type="predicted"/>
<evidence type="ECO:0000256" key="1">
    <source>
        <dbReference type="ARBA" id="ARBA00022737"/>
    </source>
</evidence>
<keyword evidence="1" id="KW-0677">Repeat</keyword>
<organism evidence="4 5">
    <name type="scientific">Artemisia annua</name>
    <name type="common">Sweet wormwood</name>
    <dbReference type="NCBI Taxonomy" id="35608"/>
    <lineage>
        <taxon>Eukaryota</taxon>
        <taxon>Viridiplantae</taxon>
        <taxon>Streptophyta</taxon>
        <taxon>Embryophyta</taxon>
        <taxon>Tracheophyta</taxon>
        <taxon>Spermatophyta</taxon>
        <taxon>Magnoliopsida</taxon>
        <taxon>eudicotyledons</taxon>
        <taxon>Gunneridae</taxon>
        <taxon>Pentapetalae</taxon>
        <taxon>asterids</taxon>
        <taxon>campanulids</taxon>
        <taxon>Asterales</taxon>
        <taxon>Asteraceae</taxon>
        <taxon>Asteroideae</taxon>
        <taxon>Anthemideae</taxon>
        <taxon>Artemisiinae</taxon>
        <taxon>Artemisia</taxon>
    </lineage>
</organism>
<dbReference type="STRING" id="35608.A0A2U1M814"/>
<comment type="caution">
    <text evidence="4">The sequence shown here is derived from an EMBL/GenBank/DDBJ whole genome shotgun (WGS) entry which is preliminary data.</text>
</comment>
<dbReference type="GO" id="GO:0016853">
    <property type="term" value="F:isomerase activity"/>
    <property type="evidence" value="ECO:0007669"/>
    <property type="project" value="UniProtKB-KW"/>
</dbReference>
<accession>A0A2U1M814</accession>
<evidence type="ECO:0000313" key="5">
    <source>
        <dbReference type="Proteomes" id="UP000245207"/>
    </source>
</evidence>
<keyword evidence="4" id="KW-0413">Isomerase</keyword>
<sequence length="187" mass="21109">MDMDAVEESPNYETEDVPHEIQPAQGQSSQLELQEHVVLVTTNGSKGAPGMCHNTFTVVSLTAQSSVTSLRSKEAVHAKIARDLSNEVIYTVLINAACKLKEDYKQVVKLCTKVLEIKSNNVKALYRTAQAYINLVDLDLAEPDIKKHGIVQPIDMFVFLLVVIRDVNLELKVFEGEDERIQRWWNR</sequence>
<keyword evidence="2" id="KW-0802">TPR repeat</keyword>
<dbReference type="OrthoDB" id="72596at2759"/>
<dbReference type="PANTHER" id="PTHR11242:SF16">
    <property type="entry name" value="ISOMERASE, PUTATIVE-RELATED"/>
    <property type="match status" value="1"/>
</dbReference>
<reference evidence="4 5" key="1">
    <citation type="journal article" date="2018" name="Mol. Plant">
        <title>The genome of Artemisia annua provides insight into the evolution of Asteraceae family and artemisinin biosynthesis.</title>
        <authorList>
            <person name="Shen Q."/>
            <person name="Zhang L."/>
            <person name="Liao Z."/>
            <person name="Wang S."/>
            <person name="Yan T."/>
            <person name="Shi P."/>
            <person name="Liu M."/>
            <person name="Fu X."/>
            <person name="Pan Q."/>
            <person name="Wang Y."/>
            <person name="Lv Z."/>
            <person name="Lu X."/>
            <person name="Zhang F."/>
            <person name="Jiang W."/>
            <person name="Ma Y."/>
            <person name="Chen M."/>
            <person name="Hao X."/>
            <person name="Li L."/>
            <person name="Tang Y."/>
            <person name="Lv G."/>
            <person name="Zhou Y."/>
            <person name="Sun X."/>
            <person name="Brodelius P.E."/>
            <person name="Rose J.K.C."/>
            <person name="Tang K."/>
        </authorList>
    </citation>
    <scope>NUCLEOTIDE SEQUENCE [LARGE SCALE GENOMIC DNA]</scope>
    <source>
        <strain evidence="5">cv. Huhao1</strain>
        <tissue evidence="4">Leaf</tissue>
    </source>
</reference>
<gene>
    <name evidence="4" type="ORF">CTI12_AA407980</name>
</gene>
<dbReference type="EMBL" id="PKPP01006176">
    <property type="protein sequence ID" value="PWA57393.1"/>
    <property type="molecule type" value="Genomic_DNA"/>
</dbReference>
<evidence type="ECO:0000256" key="2">
    <source>
        <dbReference type="ARBA" id="ARBA00022803"/>
    </source>
</evidence>
<dbReference type="AlphaFoldDB" id="A0A2U1M814"/>
<protein>
    <submittedName>
        <fullName evidence="4">Peptidyl-prolyl cis-trans isomerase FKBP62</fullName>
    </submittedName>
</protein>
<name>A0A2U1M814_ARTAN</name>
<evidence type="ECO:0000313" key="4">
    <source>
        <dbReference type="EMBL" id="PWA57393.1"/>
    </source>
</evidence>
<dbReference type="InterPro" id="IPR011990">
    <property type="entry name" value="TPR-like_helical_dom_sf"/>
</dbReference>
<dbReference type="InterPro" id="IPR039663">
    <property type="entry name" value="AIP/AIPL1/TTC9"/>
</dbReference>
<dbReference type="PANTHER" id="PTHR11242">
    <property type="entry name" value="ARYL HYDROCARBON RECEPTOR INTERACTING PROTEIN RELATED"/>
    <property type="match status" value="1"/>
</dbReference>
<feature type="region of interest" description="Disordered" evidence="3">
    <location>
        <begin position="1"/>
        <end position="26"/>
    </location>
</feature>
<dbReference type="SUPFAM" id="SSF48452">
    <property type="entry name" value="TPR-like"/>
    <property type="match status" value="1"/>
</dbReference>
<dbReference type="Proteomes" id="UP000245207">
    <property type="component" value="Unassembled WGS sequence"/>
</dbReference>
<dbReference type="Gene3D" id="1.25.40.10">
    <property type="entry name" value="Tetratricopeptide repeat domain"/>
    <property type="match status" value="1"/>
</dbReference>